<sequence length="351" mass="40837">MNEYNKALEIDPQNVEALVARGALYATKGSLNKAISDFEIALENCPTHRNARKYLCQTLVERGEQLEEEDKLINAESYYKKALSLDETFQEAEEALTKVHQIRKEEWYSPPADTSASFLNQNFEMEKLLERQDSLVCPKTEVREKDRHCSLSRTSGDDEDTFGGRSEDSRDSCSSKTQASTSKTERYHKTDRFFPSRRGYSGSYYKSDDKSRMHYFRRSEWDAEGRREHYKKHGWGQDRYYTSPAGSDYSGKSMGKYRSYSSTPLHEGDKRYDSDRYELTQHKNESGRKNRESYEETNKTKEPDRESTLDDTGQTESGTKRNLPQNLVNIFNQIAEFEREKGSKQKKQQST</sequence>
<feature type="region of interest" description="Disordered" evidence="2">
    <location>
        <begin position="236"/>
        <end position="351"/>
    </location>
</feature>
<dbReference type="SUPFAM" id="SSF48452">
    <property type="entry name" value="TPR-like"/>
    <property type="match status" value="1"/>
</dbReference>
<dbReference type="AlphaFoldDB" id="A0A2P4TAR8"/>
<proteinExistence type="predicted"/>
<evidence type="ECO:0000256" key="1">
    <source>
        <dbReference type="PROSITE-ProRule" id="PRU00339"/>
    </source>
</evidence>
<gene>
    <name evidence="3" type="ORF">CIB84_002786</name>
</gene>
<feature type="repeat" description="TPR" evidence="1">
    <location>
        <begin position="15"/>
        <end position="48"/>
    </location>
</feature>
<dbReference type="PROSITE" id="PS50005">
    <property type="entry name" value="TPR"/>
    <property type="match status" value="1"/>
</dbReference>
<evidence type="ECO:0000313" key="4">
    <source>
        <dbReference type="Proteomes" id="UP000237246"/>
    </source>
</evidence>
<dbReference type="EMBL" id="PPHD01003523">
    <property type="protein sequence ID" value="POI33463.1"/>
    <property type="molecule type" value="Genomic_DNA"/>
</dbReference>
<dbReference type="Proteomes" id="UP000237246">
    <property type="component" value="Unassembled WGS sequence"/>
</dbReference>
<feature type="region of interest" description="Disordered" evidence="2">
    <location>
        <begin position="147"/>
        <end position="190"/>
    </location>
</feature>
<protein>
    <submittedName>
        <fullName evidence="3">Uncharacterized protein</fullName>
    </submittedName>
</protein>
<dbReference type="InterPro" id="IPR011990">
    <property type="entry name" value="TPR-like_helical_dom_sf"/>
</dbReference>
<feature type="compositionally biased region" description="Polar residues" evidence="2">
    <location>
        <begin position="310"/>
        <end position="332"/>
    </location>
</feature>
<dbReference type="InterPro" id="IPR019734">
    <property type="entry name" value="TPR_rpt"/>
</dbReference>
<reference evidence="3 4" key="1">
    <citation type="submission" date="2018-01" db="EMBL/GenBank/DDBJ databases">
        <title>Comparison of the Chinese Bamboo Partridge and Red Junglefowl genome sequences highlights the importance of demography in genome evolution.</title>
        <authorList>
            <person name="Tiley G.P."/>
            <person name="Kimball R.T."/>
            <person name="Braun E.L."/>
            <person name="Burleigh J.G."/>
        </authorList>
    </citation>
    <scope>NUCLEOTIDE SEQUENCE [LARGE SCALE GENOMIC DNA]</scope>
    <source>
        <strain evidence="3">RTK389</strain>
        <tissue evidence="3">Blood</tissue>
    </source>
</reference>
<comment type="caution">
    <text evidence="3">The sequence shown here is derived from an EMBL/GenBank/DDBJ whole genome shotgun (WGS) entry which is preliminary data.</text>
</comment>
<dbReference type="PANTHER" id="PTHR23184:SF9">
    <property type="entry name" value="TETRATRICOPEPTIDE REPEAT PROTEIN 14"/>
    <property type="match status" value="1"/>
</dbReference>
<dbReference type="OrthoDB" id="1914839at2759"/>
<name>A0A2P4TAR8_BAMTH</name>
<evidence type="ECO:0000313" key="3">
    <source>
        <dbReference type="EMBL" id="POI33463.1"/>
    </source>
</evidence>
<keyword evidence="4" id="KW-1185">Reference proteome</keyword>
<evidence type="ECO:0000256" key="2">
    <source>
        <dbReference type="SAM" id="MobiDB-lite"/>
    </source>
</evidence>
<dbReference type="PANTHER" id="PTHR23184">
    <property type="entry name" value="TETRATRICOPEPTIDE REPEAT PROTEIN 14"/>
    <property type="match status" value="1"/>
</dbReference>
<organism evidence="3 4">
    <name type="scientific">Bambusicola thoracicus</name>
    <name type="common">Chinese bamboo-partridge</name>
    <name type="synonym">Perdix thoracica</name>
    <dbReference type="NCBI Taxonomy" id="9083"/>
    <lineage>
        <taxon>Eukaryota</taxon>
        <taxon>Metazoa</taxon>
        <taxon>Chordata</taxon>
        <taxon>Craniata</taxon>
        <taxon>Vertebrata</taxon>
        <taxon>Euteleostomi</taxon>
        <taxon>Archelosauria</taxon>
        <taxon>Archosauria</taxon>
        <taxon>Dinosauria</taxon>
        <taxon>Saurischia</taxon>
        <taxon>Theropoda</taxon>
        <taxon>Coelurosauria</taxon>
        <taxon>Aves</taxon>
        <taxon>Neognathae</taxon>
        <taxon>Galloanserae</taxon>
        <taxon>Galliformes</taxon>
        <taxon>Phasianidae</taxon>
        <taxon>Perdicinae</taxon>
        <taxon>Bambusicola</taxon>
    </lineage>
</organism>
<accession>A0A2P4TAR8</accession>
<dbReference type="Gene3D" id="1.25.40.10">
    <property type="entry name" value="Tetratricopeptide repeat domain"/>
    <property type="match status" value="1"/>
</dbReference>
<feature type="compositionally biased region" description="Basic and acidic residues" evidence="2">
    <location>
        <begin position="266"/>
        <end position="308"/>
    </location>
</feature>
<keyword evidence="1" id="KW-0802">TPR repeat</keyword>
<dbReference type="InterPro" id="IPR039190">
    <property type="entry name" value="TTC14"/>
</dbReference>
<dbReference type="SMART" id="SM00028">
    <property type="entry name" value="TPR"/>
    <property type="match status" value="2"/>
</dbReference>
<dbReference type="Pfam" id="PF13431">
    <property type="entry name" value="TPR_17"/>
    <property type="match status" value="1"/>
</dbReference>